<evidence type="ECO:0000256" key="1">
    <source>
        <dbReference type="ARBA" id="ARBA00004953"/>
    </source>
</evidence>
<dbReference type="NCBIfam" id="TIGR00715">
    <property type="entry name" value="precor6x_red"/>
    <property type="match status" value="1"/>
</dbReference>
<dbReference type="AlphaFoldDB" id="A0A7U8GSB5"/>
<evidence type="ECO:0000313" key="4">
    <source>
        <dbReference type="EMBL" id="EAR62322.1"/>
    </source>
</evidence>
<sequence>MNILILGGTSDARKVVKGLDQKGLLIDNRVIYSVAGLVRIPQLPCEVISGGFSQHGGLETYLKDEQIDLLLDVTHPFAQTMSTSAVRAAKTLGLPCWRFHREAWKAQQGDKWQSFTDMQSLIAAAESYKAVLLTAGQLSQQEIDQFSVYAQHNGQKQVFRTAAPAQATLPDSMQWLKAIGPFNHQDERALLEKHRTDLLISKNSGGAATEAKLIAARELGIEVFMLERPELPEADQIFRDITDCVDAIGTRVNESR</sequence>
<reference evidence="4 5" key="1">
    <citation type="submission" date="2006-02" db="EMBL/GenBank/DDBJ databases">
        <authorList>
            <person name="Pinhassi J."/>
            <person name="Pedros-Alio C."/>
            <person name="Ferriera S."/>
            <person name="Johnson J."/>
            <person name="Kravitz S."/>
            <person name="Halpern A."/>
            <person name="Remington K."/>
            <person name="Beeson K."/>
            <person name="Tran B."/>
            <person name="Rogers Y.-H."/>
            <person name="Friedman R."/>
            <person name="Venter J.C."/>
        </authorList>
    </citation>
    <scope>NUCLEOTIDE SEQUENCE [LARGE SCALE GENOMIC DNA]</scope>
    <source>
        <strain evidence="4 5">MED92</strain>
    </source>
</reference>
<evidence type="ECO:0000313" key="5">
    <source>
        <dbReference type="Proteomes" id="UP000002171"/>
    </source>
</evidence>
<comment type="pathway">
    <text evidence="1">Cofactor biosynthesis; adenosylcobalamin biosynthesis.</text>
</comment>
<evidence type="ECO:0000256" key="3">
    <source>
        <dbReference type="ARBA" id="ARBA00023002"/>
    </source>
</evidence>
<dbReference type="OrthoDB" id="5183775at2"/>
<dbReference type="PANTHER" id="PTHR36925">
    <property type="entry name" value="COBALT-PRECORRIN-6A REDUCTASE"/>
    <property type="match status" value="1"/>
</dbReference>
<evidence type="ECO:0000256" key="2">
    <source>
        <dbReference type="ARBA" id="ARBA00022573"/>
    </source>
</evidence>
<dbReference type="GO" id="GO:0016994">
    <property type="term" value="F:precorrin-6A reductase activity"/>
    <property type="evidence" value="ECO:0007669"/>
    <property type="project" value="InterPro"/>
</dbReference>
<dbReference type="EMBL" id="AAOW01000003">
    <property type="protein sequence ID" value="EAR62322.1"/>
    <property type="molecule type" value="Genomic_DNA"/>
</dbReference>
<dbReference type="UniPathway" id="UPA00148"/>
<dbReference type="RefSeq" id="WP_007020632.1">
    <property type="nucleotide sequence ID" value="NZ_CH724125.1"/>
</dbReference>
<proteinExistence type="predicted"/>
<accession>A0A7U8GSB5</accession>
<dbReference type="Proteomes" id="UP000002171">
    <property type="component" value="Unassembled WGS sequence"/>
</dbReference>
<keyword evidence="5" id="KW-1185">Reference proteome</keyword>
<protein>
    <submittedName>
        <fullName evidence="4">Precorrin-6x reductase</fullName>
    </submittedName>
</protein>
<dbReference type="GO" id="GO:0009236">
    <property type="term" value="P:cobalamin biosynthetic process"/>
    <property type="evidence" value="ECO:0007669"/>
    <property type="project" value="UniProtKB-UniPathway"/>
</dbReference>
<comment type="caution">
    <text evidence="4">The sequence shown here is derived from an EMBL/GenBank/DDBJ whole genome shotgun (WGS) entry which is preliminary data.</text>
</comment>
<dbReference type="PANTHER" id="PTHR36925:SF1">
    <property type="entry name" value="COBALT-PRECORRIN-6A REDUCTASE"/>
    <property type="match status" value="1"/>
</dbReference>
<organism evidence="4 5">
    <name type="scientific">Neptuniibacter caesariensis</name>
    <dbReference type="NCBI Taxonomy" id="207954"/>
    <lineage>
        <taxon>Bacteria</taxon>
        <taxon>Pseudomonadati</taxon>
        <taxon>Pseudomonadota</taxon>
        <taxon>Gammaproteobacteria</taxon>
        <taxon>Oceanospirillales</taxon>
        <taxon>Oceanospirillaceae</taxon>
        <taxon>Neptuniibacter</taxon>
    </lineage>
</organism>
<dbReference type="Pfam" id="PF02571">
    <property type="entry name" value="CbiJ"/>
    <property type="match status" value="1"/>
</dbReference>
<dbReference type="InterPro" id="IPR003723">
    <property type="entry name" value="Precorrin-6x_reduct"/>
</dbReference>
<name>A0A7U8GSB5_NEPCE</name>
<gene>
    <name evidence="4" type="ORF">MED92_14833</name>
</gene>
<dbReference type="PROSITE" id="PS51014">
    <property type="entry name" value="COBK_CBIJ"/>
    <property type="match status" value="1"/>
</dbReference>
<keyword evidence="2" id="KW-0169">Cobalamin biosynthesis</keyword>
<keyword evidence="3" id="KW-0560">Oxidoreductase</keyword>